<dbReference type="EMBL" id="HBUE01353471">
    <property type="protein sequence ID" value="CAG6604557.1"/>
    <property type="molecule type" value="Transcribed_RNA"/>
</dbReference>
<proteinExistence type="predicted"/>
<accession>A0A8D8N585</accession>
<organism evidence="1">
    <name type="scientific">Culex pipiens</name>
    <name type="common">House mosquito</name>
    <dbReference type="NCBI Taxonomy" id="7175"/>
    <lineage>
        <taxon>Eukaryota</taxon>
        <taxon>Metazoa</taxon>
        <taxon>Ecdysozoa</taxon>
        <taxon>Arthropoda</taxon>
        <taxon>Hexapoda</taxon>
        <taxon>Insecta</taxon>
        <taxon>Pterygota</taxon>
        <taxon>Neoptera</taxon>
        <taxon>Endopterygota</taxon>
        <taxon>Diptera</taxon>
        <taxon>Nematocera</taxon>
        <taxon>Culicoidea</taxon>
        <taxon>Culicidae</taxon>
        <taxon>Culicinae</taxon>
        <taxon>Culicini</taxon>
        <taxon>Culex</taxon>
        <taxon>Culex</taxon>
    </lineage>
</organism>
<dbReference type="AlphaFoldDB" id="A0A8D8N585"/>
<evidence type="ECO:0000313" key="1">
    <source>
        <dbReference type="EMBL" id="CAG6552248.1"/>
    </source>
</evidence>
<sequence>MCAAGARHTFRATVEEVPVKEKKQKNLVKKKLLLLRNGIRKITPPFNYLPENVVVHCATRNPEPFRFFHPAELTNRLHTMLPEHFASNNTRHDQERTRAIEK</sequence>
<dbReference type="EMBL" id="HBUE01246346">
    <property type="protein sequence ID" value="CAG6552248.1"/>
    <property type="molecule type" value="Transcribed_RNA"/>
</dbReference>
<protein>
    <submittedName>
        <fullName evidence="1">(northern house mosquito) hypothetical protein</fullName>
    </submittedName>
</protein>
<name>A0A8D8N585_CULPI</name>
<reference evidence="1" key="1">
    <citation type="submission" date="2021-05" db="EMBL/GenBank/DDBJ databases">
        <authorList>
            <person name="Alioto T."/>
            <person name="Alioto T."/>
            <person name="Gomez Garrido J."/>
        </authorList>
    </citation>
    <scope>NUCLEOTIDE SEQUENCE</scope>
</reference>
<dbReference type="EMBL" id="HBUE01022752">
    <property type="protein sequence ID" value="CAG6453406.1"/>
    <property type="molecule type" value="Transcribed_RNA"/>
</dbReference>